<dbReference type="AlphaFoldDB" id="A0ABD1ZIU6"/>
<evidence type="ECO:0000313" key="6">
    <source>
        <dbReference type="EMBL" id="KAL2650556.1"/>
    </source>
</evidence>
<evidence type="ECO:0000256" key="3">
    <source>
        <dbReference type="PROSITE-ProRule" id="PRU00023"/>
    </source>
</evidence>
<dbReference type="InterPro" id="IPR002110">
    <property type="entry name" value="Ankyrin_rpt"/>
</dbReference>
<dbReference type="InterPro" id="IPR026961">
    <property type="entry name" value="PGG_dom"/>
</dbReference>
<feature type="repeat" description="ANK" evidence="3">
    <location>
        <begin position="222"/>
        <end position="245"/>
    </location>
</feature>
<feature type="repeat" description="ANK" evidence="3">
    <location>
        <begin position="156"/>
        <end position="176"/>
    </location>
</feature>
<accession>A0ABD1ZIU6</accession>
<protein>
    <recommendedName>
        <fullName evidence="5">PGG domain-containing protein</fullName>
    </recommendedName>
</protein>
<organism evidence="6 7">
    <name type="scientific">Riccia fluitans</name>
    <dbReference type="NCBI Taxonomy" id="41844"/>
    <lineage>
        <taxon>Eukaryota</taxon>
        <taxon>Viridiplantae</taxon>
        <taxon>Streptophyta</taxon>
        <taxon>Embryophyta</taxon>
        <taxon>Marchantiophyta</taxon>
        <taxon>Marchantiopsida</taxon>
        <taxon>Marchantiidae</taxon>
        <taxon>Marchantiales</taxon>
        <taxon>Ricciaceae</taxon>
        <taxon>Riccia</taxon>
    </lineage>
</organism>
<keyword evidence="4" id="KW-0472">Membrane</keyword>
<name>A0ABD1ZIU6_9MARC</name>
<dbReference type="PANTHER" id="PTHR24198">
    <property type="entry name" value="ANKYRIN REPEAT AND PROTEIN KINASE DOMAIN-CONTAINING PROTEIN"/>
    <property type="match status" value="1"/>
</dbReference>
<evidence type="ECO:0000256" key="2">
    <source>
        <dbReference type="ARBA" id="ARBA00023043"/>
    </source>
</evidence>
<proteinExistence type="predicted"/>
<dbReference type="PANTHER" id="PTHR24198:SF165">
    <property type="entry name" value="ANKYRIN REPEAT-CONTAINING PROTEIN-RELATED"/>
    <property type="match status" value="1"/>
</dbReference>
<feature type="domain" description="PGG" evidence="5">
    <location>
        <begin position="367"/>
        <end position="474"/>
    </location>
</feature>
<dbReference type="SUPFAM" id="SSF48403">
    <property type="entry name" value="Ankyrin repeat"/>
    <property type="match status" value="1"/>
</dbReference>
<dbReference type="Gene3D" id="1.25.40.20">
    <property type="entry name" value="Ankyrin repeat-containing domain"/>
    <property type="match status" value="3"/>
</dbReference>
<feature type="repeat" description="ANK" evidence="3">
    <location>
        <begin position="121"/>
        <end position="142"/>
    </location>
</feature>
<keyword evidence="4" id="KW-0812">Transmembrane</keyword>
<reference evidence="6 7" key="1">
    <citation type="submission" date="2024-09" db="EMBL/GenBank/DDBJ databases">
        <title>Chromosome-scale assembly of Riccia fluitans.</title>
        <authorList>
            <person name="Paukszto L."/>
            <person name="Sawicki J."/>
            <person name="Karawczyk K."/>
            <person name="Piernik-Szablinska J."/>
            <person name="Szczecinska M."/>
            <person name="Mazdziarz M."/>
        </authorList>
    </citation>
    <scope>NUCLEOTIDE SEQUENCE [LARGE SCALE GENOMIC DNA]</scope>
    <source>
        <strain evidence="6">Rf_01</strain>
        <tissue evidence="6">Aerial parts of the thallus</tissue>
    </source>
</reference>
<keyword evidence="2 3" id="KW-0040">ANK repeat</keyword>
<dbReference type="EMBL" id="JBHFFA010000001">
    <property type="protein sequence ID" value="KAL2650556.1"/>
    <property type="molecule type" value="Genomic_DNA"/>
</dbReference>
<keyword evidence="1" id="KW-0677">Repeat</keyword>
<keyword evidence="4" id="KW-1133">Transmembrane helix</keyword>
<sequence length="482" mass="52353">MPLVSNNGPPTDHDTLRERLSEAGKNNISTRTIIIDFSRSIMLPDENLDRELELKLLHLAAWTGDVDTVKELKGLGDAAARSKGGFIPLHLAASRGHLGVLTELICWIGKETHAQTLVSDEGFTPLHFAAYGGYSQCVKLLLGCPQIDVNAQDRELGRTALHFAAQAGHVMVVDSLTRVPGINLRCKDRIGLDSSMKQIPGVDDIVDADEKDLYRKFAVPIEGHTALHLAATQNNADLVSLLVRHPKISLNEGDTEYGMTPLHCAIRTGSMAAFSALMKVNGINVNATLVRGDKVASLQLAWERLLLGGGSLSVPGVWMGRPPSSEVEKRKRYESEEKLHVYEAIDLLKNHPSSACIMNELEGVGKTTQDSLNAFLVTATLLAGVTFSAYLQPPFGTGVGEYRSKPARLFWVFNGLAFFYAVFAILSSLIFSIRISGPNMNLYDAHPNYVALVRLRCIVPLIMSVGFGIGAFVAAGYANLPP</sequence>
<dbReference type="Pfam" id="PF13962">
    <property type="entry name" value="PGG"/>
    <property type="match status" value="1"/>
</dbReference>
<comment type="caution">
    <text evidence="6">The sequence shown here is derived from an EMBL/GenBank/DDBJ whole genome shotgun (WGS) entry which is preliminary data.</text>
</comment>
<evidence type="ECO:0000313" key="7">
    <source>
        <dbReference type="Proteomes" id="UP001605036"/>
    </source>
</evidence>
<keyword evidence="7" id="KW-1185">Reference proteome</keyword>
<dbReference type="SMART" id="SM00248">
    <property type="entry name" value="ANK"/>
    <property type="match status" value="6"/>
</dbReference>
<dbReference type="PROSITE" id="PS50297">
    <property type="entry name" value="ANK_REP_REGION"/>
    <property type="match status" value="3"/>
</dbReference>
<gene>
    <name evidence="6" type="ORF">R1flu_018684</name>
</gene>
<dbReference type="Pfam" id="PF12796">
    <property type="entry name" value="Ank_2"/>
    <property type="match status" value="2"/>
</dbReference>
<dbReference type="InterPro" id="IPR036770">
    <property type="entry name" value="Ankyrin_rpt-contain_sf"/>
</dbReference>
<evidence type="ECO:0000256" key="4">
    <source>
        <dbReference type="SAM" id="Phobius"/>
    </source>
</evidence>
<evidence type="ECO:0000259" key="5">
    <source>
        <dbReference type="Pfam" id="PF13962"/>
    </source>
</evidence>
<dbReference type="PROSITE" id="PS50088">
    <property type="entry name" value="ANK_REPEAT"/>
    <property type="match status" value="3"/>
</dbReference>
<evidence type="ECO:0000256" key="1">
    <source>
        <dbReference type="ARBA" id="ARBA00022737"/>
    </source>
</evidence>
<dbReference type="Proteomes" id="UP001605036">
    <property type="component" value="Unassembled WGS sequence"/>
</dbReference>
<feature type="transmembrane region" description="Helical" evidence="4">
    <location>
        <begin position="411"/>
        <end position="436"/>
    </location>
</feature>
<feature type="transmembrane region" description="Helical" evidence="4">
    <location>
        <begin position="457"/>
        <end position="478"/>
    </location>
</feature>